<name>A0A413SY08_9BACT</name>
<evidence type="ECO:0000313" key="3">
    <source>
        <dbReference type="Proteomes" id="UP000283855"/>
    </source>
</evidence>
<feature type="signal peptide" evidence="1">
    <location>
        <begin position="1"/>
        <end position="23"/>
    </location>
</feature>
<dbReference type="PROSITE" id="PS51257">
    <property type="entry name" value="PROKAR_LIPOPROTEIN"/>
    <property type="match status" value="1"/>
</dbReference>
<organism evidence="2 3">
    <name type="scientific">Phocaeicola coprophilus</name>
    <dbReference type="NCBI Taxonomy" id="387090"/>
    <lineage>
        <taxon>Bacteria</taxon>
        <taxon>Pseudomonadati</taxon>
        <taxon>Bacteroidota</taxon>
        <taxon>Bacteroidia</taxon>
        <taxon>Bacteroidales</taxon>
        <taxon>Bacteroidaceae</taxon>
        <taxon>Phocaeicola</taxon>
    </lineage>
</organism>
<dbReference type="Gene3D" id="2.60.40.3220">
    <property type="match status" value="1"/>
</dbReference>
<dbReference type="AlphaFoldDB" id="A0A413SY08"/>
<dbReference type="EMBL" id="QSFT01000024">
    <property type="protein sequence ID" value="RHA74382.1"/>
    <property type="molecule type" value="Genomic_DNA"/>
</dbReference>
<comment type="caution">
    <text evidence="2">The sequence shown here is derived from an EMBL/GenBank/DDBJ whole genome shotgun (WGS) entry which is preliminary data.</text>
</comment>
<evidence type="ECO:0008006" key="4">
    <source>
        <dbReference type="Google" id="ProtNLM"/>
    </source>
</evidence>
<evidence type="ECO:0000256" key="1">
    <source>
        <dbReference type="SAM" id="SignalP"/>
    </source>
</evidence>
<dbReference type="Proteomes" id="UP000283855">
    <property type="component" value="Unassembled WGS sequence"/>
</dbReference>
<accession>A0A413SY08</accession>
<proteinExistence type="predicted"/>
<sequence length="266" mass="29315">MIMKKTGLAVFFAALMSVLGLTSCLNGDGSTSGVGQAWVKVSGFPGFYTFTTADGYTINPTNQNMLVSELGADYAYLIYQYDETSLVEGSKEMNVALTGCMPIKTANAYSSVEQMDSLYANAPLSSVSEQTGPLFWDKENVFIPISYYITQTSDDTAKNTELNKHNFQIYYDVNGGSDTELVLKLRHNVADPDNNSKRLVSVWEYKHFNLAQALNAFSMAKGRQPSTISIEYEKGYSGDYTAGNIQLTKHSIDYQSILDALNSSQK</sequence>
<gene>
    <name evidence="2" type="ORF">DW921_10830</name>
</gene>
<protein>
    <recommendedName>
        <fullName evidence="4">NigD-like C-terminal beta sandwich domain-containing protein</fullName>
    </recommendedName>
</protein>
<keyword evidence="1" id="KW-0732">Signal</keyword>
<reference evidence="2 3" key="1">
    <citation type="submission" date="2018-08" db="EMBL/GenBank/DDBJ databases">
        <title>A genome reference for cultivated species of the human gut microbiota.</title>
        <authorList>
            <person name="Zou Y."/>
            <person name="Xue W."/>
            <person name="Luo G."/>
        </authorList>
    </citation>
    <scope>NUCLEOTIDE SEQUENCE [LARGE SCALE GENOMIC DNA]</scope>
    <source>
        <strain evidence="2 3">AM42-38</strain>
    </source>
</reference>
<evidence type="ECO:0000313" key="2">
    <source>
        <dbReference type="EMBL" id="RHA74382.1"/>
    </source>
</evidence>
<feature type="chain" id="PRO_5019584009" description="NigD-like C-terminal beta sandwich domain-containing protein" evidence="1">
    <location>
        <begin position="24"/>
        <end position="266"/>
    </location>
</feature>